<dbReference type="Pfam" id="PF01547">
    <property type="entry name" value="SBP_bac_1"/>
    <property type="match status" value="1"/>
</dbReference>
<dbReference type="GO" id="GO:1901982">
    <property type="term" value="F:maltose binding"/>
    <property type="evidence" value="ECO:0007669"/>
    <property type="project" value="TreeGrafter"/>
</dbReference>
<keyword evidence="3 4" id="KW-0732">Signal</keyword>
<dbReference type="GO" id="GO:0042956">
    <property type="term" value="P:maltodextrin transmembrane transport"/>
    <property type="evidence" value="ECO:0007669"/>
    <property type="project" value="TreeGrafter"/>
</dbReference>
<comment type="caution">
    <text evidence="5">The sequence shown here is derived from an EMBL/GenBank/DDBJ whole genome shotgun (WGS) entry which is preliminary data.</text>
</comment>
<reference evidence="5" key="1">
    <citation type="submission" date="2023-05" db="EMBL/GenBank/DDBJ databases">
        <title>Cataloging the Phylogenetic Diversity of Human Bladder Bacteria.</title>
        <authorList>
            <person name="Du J."/>
        </authorList>
    </citation>
    <scope>NUCLEOTIDE SEQUENCE</scope>
    <source>
        <strain evidence="5">UMB1231</strain>
    </source>
</reference>
<dbReference type="InterPro" id="IPR006059">
    <property type="entry name" value="SBP"/>
</dbReference>
<dbReference type="RefSeq" id="WP_006907334.1">
    <property type="nucleotide sequence ID" value="NZ_CAUPDI010000004.1"/>
</dbReference>
<name>A0AAJ1Q4U2_9LACT</name>
<gene>
    <name evidence="5" type="ORF">QP433_02295</name>
</gene>
<dbReference type="SUPFAM" id="SSF53850">
    <property type="entry name" value="Periplasmic binding protein-like II"/>
    <property type="match status" value="1"/>
</dbReference>
<dbReference type="AlphaFoldDB" id="A0AAJ1Q4U2"/>
<dbReference type="GO" id="GO:0015768">
    <property type="term" value="P:maltose transport"/>
    <property type="evidence" value="ECO:0007669"/>
    <property type="project" value="TreeGrafter"/>
</dbReference>
<protein>
    <submittedName>
        <fullName evidence="5">Sugar ABC transporter substrate-binding protein</fullName>
    </submittedName>
</protein>
<dbReference type="GO" id="GO:0055052">
    <property type="term" value="C:ATP-binding cassette (ABC) transporter complex, substrate-binding subunit-containing"/>
    <property type="evidence" value="ECO:0007669"/>
    <property type="project" value="TreeGrafter"/>
</dbReference>
<proteinExistence type="inferred from homology"/>
<evidence type="ECO:0000256" key="2">
    <source>
        <dbReference type="ARBA" id="ARBA00022448"/>
    </source>
</evidence>
<evidence type="ECO:0000256" key="3">
    <source>
        <dbReference type="ARBA" id="ARBA00022729"/>
    </source>
</evidence>
<keyword evidence="2" id="KW-0813">Transport</keyword>
<evidence type="ECO:0000313" key="6">
    <source>
        <dbReference type="Proteomes" id="UP001229251"/>
    </source>
</evidence>
<organism evidence="5 6">
    <name type="scientific">Facklamia hominis</name>
    <dbReference type="NCBI Taxonomy" id="178214"/>
    <lineage>
        <taxon>Bacteria</taxon>
        <taxon>Bacillati</taxon>
        <taxon>Bacillota</taxon>
        <taxon>Bacilli</taxon>
        <taxon>Lactobacillales</taxon>
        <taxon>Aerococcaceae</taxon>
        <taxon>Facklamia</taxon>
    </lineage>
</organism>
<dbReference type="EMBL" id="JASOOE010000003">
    <property type="protein sequence ID" value="MDK7186804.1"/>
    <property type="molecule type" value="Genomic_DNA"/>
</dbReference>
<feature type="signal peptide" evidence="4">
    <location>
        <begin position="1"/>
        <end position="27"/>
    </location>
</feature>
<accession>A0AAJ1Q4U2</accession>
<sequence>MKKFLLKATAFVLSASSLLGLSPLVHAEDNNEISILAPGYDGGYLKEELDKGVAGFEEATGAKVNIINVDWDDLNSKIVQLASANQAPDIMMIGTRSLKQFAEEGIIQPLDDYITPEFTEPRVESVLHAANIDGKQYGIPFAFSSRGLFYRSDLVEKAPTNWDELLETARQIKKDNPDMYAFYLPVDGPGTSIELMSFFYQNEGYIFNDKGEYEVNNAANVETLEYLAQFVQEDLVPSPLDSPRNEAAKMFINGDLAMFMSGPWEKEELDKASDKAPYLTAKLPKGKVEAVNIATDSYVIPKGAKNPDLAWKFIDFMGQEEYQRPISEAFDWFPILKAEQSDERFQTDFMKPFSEIIEFGQPDPHTSNWDTFHRHFNLAIQEALTGEKTAQEALDDAQKALTQE</sequence>
<feature type="chain" id="PRO_5042539046" evidence="4">
    <location>
        <begin position="28"/>
        <end position="404"/>
    </location>
</feature>
<dbReference type="PANTHER" id="PTHR30061">
    <property type="entry name" value="MALTOSE-BINDING PERIPLASMIC PROTEIN"/>
    <property type="match status" value="1"/>
</dbReference>
<dbReference type="Gene3D" id="3.40.190.10">
    <property type="entry name" value="Periplasmic binding protein-like II"/>
    <property type="match status" value="2"/>
</dbReference>
<dbReference type="PANTHER" id="PTHR30061:SF50">
    <property type="entry name" value="MALTOSE_MALTODEXTRIN-BINDING PERIPLASMIC PROTEIN"/>
    <property type="match status" value="1"/>
</dbReference>
<dbReference type="CDD" id="cd13585">
    <property type="entry name" value="PBP2_TMBP_like"/>
    <property type="match status" value="1"/>
</dbReference>
<evidence type="ECO:0000256" key="1">
    <source>
        <dbReference type="ARBA" id="ARBA00008520"/>
    </source>
</evidence>
<comment type="similarity">
    <text evidence="1">Belongs to the bacterial solute-binding protein 1 family.</text>
</comment>
<dbReference type="Proteomes" id="UP001229251">
    <property type="component" value="Unassembled WGS sequence"/>
</dbReference>
<evidence type="ECO:0000256" key="4">
    <source>
        <dbReference type="SAM" id="SignalP"/>
    </source>
</evidence>
<evidence type="ECO:0000313" key="5">
    <source>
        <dbReference type="EMBL" id="MDK7186804.1"/>
    </source>
</evidence>